<protein>
    <submittedName>
        <fullName evidence="3">Serine-protein kinase RsbW</fullName>
    </submittedName>
</protein>
<name>A0A0N7LUF4_THAGE</name>
<keyword evidence="3" id="KW-0808">Transferase</keyword>
<evidence type="ECO:0000256" key="1">
    <source>
        <dbReference type="ARBA" id="ARBA00022527"/>
    </source>
</evidence>
<dbReference type="Pfam" id="PF13581">
    <property type="entry name" value="HATPase_c_2"/>
    <property type="match status" value="1"/>
</dbReference>
<dbReference type="CDD" id="cd16936">
    <property type="entry name" value="HATPase_RsbW-like"/>
    <property type="match status" value="1"/>
</dbReference>
<dbReference type="PANTHER" id="PTHR35526">
    <property type="entry name" value="ANTI-SIGMA-F FACTOR RSBW-RELATED"/>
    <property type="match status" value="1"/>
</dbReference>
<evidence type="ECO:0000313" key="3">
    <source>
        <dbReference type="EMBL" id="CUH63346.1"/>
    </source>
</evidence>
<keyword evidence="1" id="KW-0723">Serine/threonine-protein kinase</keyword>
<keyword evidence="4" id="KW-1185">Reference proteome</keyword>
<organism evidence="3 4">
    <name type="scientific">Thalassovita gelatinovora</name>
    <name type="common">Thalassobius gelatinovorus</name>
    <dbReference type="NCBI Taxonomy" id="53501"/>
    <lineage>
        <taxon>Bacteria</taxon>
        <taxon>Pseudomonadati</taxon>
        <taxon>Pseudomonadota</taxon>
        <taxon>Alphaproteobacteria</taxon>
        <taxon>Rhodobacterales</taxon>
        <taxon>Roseobacteraceae</taxon>
        <taxon>Thalassovita</taxon>
    </lineage>
</organism>
<dbReference type="InterPro" id="IPR050267">
    <property type="entry name" value="Anti-sigma-factor_SerPK"/>
</dbReference>
<evidence type="ECO:0000259" key="2">
    <source>
        <dbReference type="Pfam" id="PF13581"/>
    </source>
</evidence>
<keyword evidence="3" id="KW-0418">Kinase</keyword>
<dbReference type="STRING" id="53501.SAMN04488043_107121"/>
<dbReference type="Gene3D" id="3.30.565.10">
    <property type="entry name" value="Histidine kinase-like ATPase, C-terminal domain"/>
    <property type="match status" value="1"/>
</dbReference>
<dbReference type="EMBL" id="CYSA01000007">
    <property type="protein sequence ID" value="CUH63346.1"/>
    <property type="molecule type" value="Genomic_DNA"/>
</dbReference>
<proteinExistence type="predicted"/>
<dbReference type="SUPFAM" id="SSF55874">
    <property type="entry name" value="ATPase domain of HSP90 chaperone/DNA topoisomerase II/histidine kinase"/>
    <property type="match status" value="1"/>
</dbReference>
<evidence type="ECO:0000313" key="4">
    <source>
        <dbReference type="Proteomes" id="UP000051587"/>
    </source>
</evidence>
<dbReference type="RefSeq" id="WP_058261408.1">
    <property type="nucleotide sequence ID" value="NZ_CP051181.1"/>
</dbReference>
<dbReference type="Proteomes" id="UP000051587">
    <property type="component" value="Unassembled WGS sequence"/>
</dbReference>
<dbReference type="OrthoDB" id="9792240at2"/>
<gene>
    <name evidence="3" type="ORF">TG4357_00618</name>
</gene>
<dbReference type="PANTHER" id="PTHR35526:SF3">
    <property type="entry name" value="ANTI-SIGMA-F FACTOR RSBW"/>
    <property type="match status" value="1"/>
</dbReference>
<reference evidence="3 4" key="1">
    <citation type="submission" date="2015-09" db="EMBL/GenBank/DDBJ databases">
        <authorList>
            <consortium name="Swine Surveillance"/>
        </authorList>
    </citation>
    <scope>NUCLEOTIDE SEQUENCE [LARGE SCALE GENOMIC DNA]</scope>
    <source>
        <strain evidence="3 4">CECT 4357</strain>
    </source>
</reference>
<feature type="domain" description="Histidine kinase/HSP90-like ATPase" evidence="2">
    <location>
        <begin position="18"/>
        <end position="138"/>
    </location>
</feature>
<accession>A0A0N7LUF4</accession>
<dbReference type="InterPro" id="IPR036890">
    <property type="entry name" value="HATPase_C_sf"/>
</dbReference>
<sequence>MESDQTITFCFDGSEIGVRQALARLMRDLQARSVRKVDRENVQLVLAEALNNIVEHGYPGDQKGRIELCCTLGSKGIDIVVIDCGAEVPDVVLLPYDTPDPKTRLHDLPEGGWGWALIHILTARLVYSRSNGRNRLELHLPFSPQDSSDHDTG</sequence>
<dbReference type="InterPro" id="IPR003594">
    <property type="entry name" value="HATPase_dom"/>
</dbReference>
<dbReference type="GO" id="GO:0004674">
    <property type="term" value="F:protein serine/threonine kinase activity"/>
    <property type="evidence" value="ECO:0007669"/>
    <property type="project" value="UniProtKB-KW"/>
</dbReference>
<dbReference type="AlphaFoldDB" id="A0A0N7LUF4"/>